<dbReference type="OrthoDB" id="10459175at2759"/>
<keyword evidence="4" id="KW-1185">Reference proteome</keyword>
<evidence type="ECO:0000256" key="1">
    <source>
        <dbReference type="SAM" id="MobiDB-lite"/>
    </source>
</evidence>
<sequence>MKKLLQSTLIILPQFHFIVSHLNHNVPFDEEKVFVPLQEYSFLSGLPEEIQDRSYDPPTRQLLPSHQSFRDPQTEELGMRHRMIQSDLMPPTLSLHIGSPPPGESNLPAVGGDPRGKKRLSSVGPSQEIEVQGKTRQSASQDTAYLPASKKPNLILSLGLPGYENVQETAEFSSGLASEHDAARAEKNRLPQVDNVLDARINETKPIVLASKANKRPERFAMMAKSRGNENKKLPRNKMKERRRFLSAMEGAIAA</sequence>
<feature type="compositionally biased region" description="Polar residues" evidence="1">
    <location>
        <begin position="134"/>
        <end position="143"/>
    </location>
</feature>
<organism evidence="2 5">
    <name type="scientific">Puccinia graminis f. sp. tritici</name>
    <dbReference type="NCBI Taxonomy" id="56615"/>
    <lineage>
        <taxon>Eukaryota</taxon>
        <taxon>Fungi</taxon>
        <taxon>Dikarya</taxon>
        <taxon>Basidiomycota</taxon>
        <taxon>Pucciniomycotina</taxon>
        <taxon>Pucciniomycetes</taxon>
        <taxon>Pucciniales</taxon>
        <taxon>Pucciniaceae</taxon>
        <taxon>Puccinia</taxon>
    </lineage>
</organism>
<gene>
    <name evidence="3" type="ORF">PGT21_009594</name>
    <name evidence="2" type="ORF">PGTUg99_030879</name>
</gene>
<dbReference type="Proteomes" id="UP000325313">
    <property type="component" value="Unassembled WGS sequence"/>
</dbReference>
<comment type="caution">
    <text evidence="2">The sequence shown here is derived from an EMBL/GenBank/DDBJ whole genome shotgun (WGS) entry which is preliminary data.</text>
</comment>
<accession>A0A5B0LS70</accession>
<evidence type="ECO:0000313" key="3">
    <source>
        <dbReference type="EMBL" id="KAA1071490.1"/>
    </source>
</evidence>
<dbReference type="EMBL" id="VDEP01000507">
    <property type="protein sequence ID" value="KAA1067281.1"/>
    <property type="molecule type" value="Genomic_DNA"/>
</dbReference>
<feature type="region of interest" description="Disordered" evidence="1">
    <location>
        <begin position="94"/>
        <end position="146"/>
    </location>
</feature>
<name>A0A5B0LS70_PUCGR</name>
<proteinExistence type="predicted"/>
<protein>
    <submittedName>
        <fullName evidence="2">Uncharacterized protein</fullName>
    </submittedName>
</protein>
<reference evidence="4 5" key="1">
    <citation type="submission" date="2019-05" db="EMBL/GenBank/DDBJ databases">
        <title>Emergence of the Ug99 lineage of the wheat stem rust pathogen through somatic hybridization.</title>
        <authorList>
            <person name="Li F."/>
            <person name="Upadhyaya N.M."/>
            <person name="Sperschneider J."/>
            <person name="Matny O."/>
            <person name="Nguyen-Phuc H."/>
            <person name="Mago R."/>
            <person name="Raley C."/>
            <person name="Miller M.E."/>
            <person name="Silverstein K.A.T."/>
            <person name="Henningsen E."/>
            <person name="Hirsch C.D."/>
            <person name="Visser B."/>
            <person name="Pretorius Z.A."/>
            <person name="Steffenson B.J."/>
            <person name="Schwessinger B."/>
            <person name="Dodds P.N."/>
            <person name="Figueroa M."/>
        </authorList>
    </citation>
    <scope>NUCLEOTIDE SEQUENCE [LARGE SCALE GENOMIC DNA]</scope>
    <source>
        <strain evidence="3">21-0</strain>
        <strain evidence="2 5">Ug99</strain>
    </source>
</reference>
<evidence type="ECO:0000313" key="2">
    <source>
        <dbReference type="EMBL" id="KAA1067281.1"/>
    </source>
</evidence>
<dbReference type="EMBL" id="VSWC01000170">
    <property type="protein sequence ID" value="KAA1071490.1"/>
    <property type="molecule type" value="Genomic_DNA"/>
</dbReference>
<dbReference type="AlphaFoldDB" id="A0A5B0LS70"/>
<evidence type="ECO:0000313" key="4">
    <source>
        <dbReference type="Proteomes" id="UP000324748"/>
    </source>
</evidence>
<evidence type="ECO:0000313" key="5">
    <source>
        <dbReference type="Proteomes" id="UP000325313"/>
    </source>
</evidence>
<dbReference type="Proteomes" id="UP000324748">
    <property type="component" value="Unassembled WGS sequence"/>
</dbReference>